<dbReference type="Pfam" id="PF03372">
    <property type="entry name" value="Exo_endo_phos"/>
    <property type="match status" value="2"/>
</dbReference>
<organism evidence="3 4">
    <name type="scientific">Planobispora longispora</name>
    <dbReference type="NCBI Taxonomy" id="28887"/>
    <lineage>
        <taxon>Bacteria</taxon>
        <taxon>Bacillati</taxon>
        <taxon>Actinomycetota</taxon>
        <taxon>Actinomycetes</taxon>
        <taxon>Streptosporangiales</taxon>
        <taxon>Streptosporangiaceae</taxon>
        <taxon>Planobispora</taxon>
    </lineage>
</organism>
<dbReference type="GO" id="GO:0016020">
    <property type="term" value="C:membrane"/>
    <property type="evidence" value="ECO:0007669"/>
    <property type="project" value="GOC"/>
</dbReference>
<dbReference type="InterPro" id="IPR035986">
    <property type="entry name" value="PKD_dom_sf"/>
</dbReference>
<comment type="caution">
    <text evidence="3">The sequence shown here is derived from an EMBL/GenBank/DDBJ whole genome shotgun (WGS) entry which is preliminary data.</text>
</comment>
<sequence>MNYNLCGASCNGGDFAVVDMVFRKIQAERPDIVTLQETCRDQAGRLQDLLDDAGYGMRSYFSSSRLLPAPDCGTLLPYSAGNAIYVRAAIRDAADFEFRSTDRGGGCVTAEFEVWTRVCSLHGTPKDEDAAKEIKEMATDLFPPSVRRMPFILAGDFNVTPTWPSPEDPAVAMMYAPQAGGTGDYWEVDQFPDDCPGCPPRPGGAPTHPGEGKIDYIFVSAAHFDREVSGRVENEGDCQVGSGDPKPDDARCSDHDILWGEARLRVNEPVRIFQFNMCGARQVPVPACAGGAVGSAAPAVASSILDFRPDVVTLNEVCREQYDEVLRITGANGHALHGQFTVTRAPESACRGSGERGNALISRTPLSDAETTALPGGAGPDSYSLTCAGVTLRERAVKACVTQLSSVAEARPAQAEAVAQRIDGHIGGGFPVILGGDFQARPWDAALTPLYSHHGGTGKLHEVDETDTQYFASPEYSCPVDDRRCRTGEGTYPVPVALQYKLDYVFVSDDFAALDGDATRTSVSSHVPLRGWATLTGGDGAPPPPTPGPPPGQNLPPSVSAGPDLSGAEGQRLRLAGSANDPESTPTVAWSFTAGDDVDPGTTCSFENAHAESTTFSCTDDGTFLVTLTADDGVNAPVGDTARIRLRNLPPRPAITGPQPWSVHRAGTPVRLAAGFTDPGANDTHTCEVEWDDGASDSYAAARQACDRTHTFASAGMYTIKLTVTDDDGGSGAAEVMVVVYDPDAGFVTSGARIDSPTGALTGDPGHTGRGSFQFNPKYRPHDEGPAPGGGKVSFRLAGTDFDLDATELEWLVVTRHGRAAVKGEATVSGRTGYGFVLYGYDDPDKLRLVVWPLSDGPVPGGTPTYDNRRTAGFDLDAAQPQDVSGGNVQVHK</sequence>
<dbReference type="AlphaFoldDB" id="A0A8J3RUY1"/>
<evidence type="ECO:0000313" key="4">
    <source>
        <dbReference type="Proteomes" id="UP000616724"/>
    </source>
</evidence>
<dbReference type="PANTHER" id="PTHR14859:SF15">
    <property type="entry name" value="ENDONUCLEASE_EXONUCLEASE_PHOSPHATASE DOMAIN-CONTAINING PROTEIN"/>
    <property type="match status" value="1"/>
</dbReference>
<feature type="domain" description="PKD" evidence="2">
    <location>
        <begin position="676"/>
        <end position="740"/>
    </location>
</feature>
<feature type="compositionally biased region" description="Pro residues" evidence="1">
    <location>
        <begin position="541"/>
        <end position="554"/>
    </location>
</feature>
<evidence type="ECO:0000256" key="1">
    <source>
        <dbReference type="SAM" id="MobiDB-lite"/>
    </source>
</evidence>
<feature type="region of interest" description="Disordered" evidence="1">
    <location>
        <begin position="530"/>
        <end position="568"/>
    </location>
</feature>
<keyword evidence="4" id="KW-1185">Reference proteome</keyword>
<dbReference type="Proteomes" id="UP000616724">
    <property type="component" value="Unassembled WGS sequence"/>
</dbReference>
<dbReference type="Gene3D" id="3.60.10.10">
    <property type="entry name" value="Endonuclease/exonuclease/phosphatase"/>
    <property type="match status" value="2"/>
</dbReference>
<dbReference type="InterPro" id="IPR000601">
    <property type="entry name" value="PKD_dom"/>
</dbReference>
<dbReference type="EMBL" id="BOOH01000062">
    <property type="protein sequence ID" value="GIH80616.1"/>
    <property type="molecule type" value="Genomic_DNA"/>
</dbReference>
<dbReference type="InterPro" id="IPR005135">
    <property type="entry name" value="Endo/exonuclease/phosphatase"/>
</dbReference>
<dbReference type="SUPFAM" id="SSF56219">
    <property type="entry name" value="DNase I-like"/>
    <property type="match status" value="2"/>
</dbReference>
<dbReference type="SUPFAM" id="SSF49299">
    <property type="entry name" value="PKD domain"/>
    <property type="match status" value="1"/>
</dbReference>
<proteinExistence type="predicted"/>
<dbReference type="InterPro" id="IPR013783">
    <property type="entry name" value="Ig-like_fold"/>
</dbReference>
<protein>
    <recommendedName>
        <fullName evidence="2">PKD domain-containing protein</fullName>
    </recommendedName>
</protein>
<dbReference type="PANTHER" id="PTHR14859">
    <property type="entry name" value="CALCOFLUOR WHITE HYPERSENSITIVE PROTEIN PRECURSOR"/>
    <property type="match status" value="1"/>
</dbReference>
<evidence type="ECO:0000259" key="2">
    <source>
        <dbReference type="PROSITE" id="PS50093"/>
    </source>
</evidence>
<dbReference type="CDD" id="cd00146">
    <property type="entry name" value="PKD"/>
    <property type="match status" value="1"/>
</dbReference>
<dbReference type="PROSITE" id="PS50093">
    <property type="entry name" value="PKD"/>
    <property type="match status" value="1"/>
</dbReference>
<dbReference type="Gene3D" id="2.60.40.10">
    <property type="entry name" value="Immunoglobulins"/>
    <property type="match status" value="2"/>
</dbReference>
<name>A0A8J3RUY1_9ACTN</name>
<dbReference type="GO" id="GO:0003824">
    <property type="term" value="F:catalytic activity"/>
    <property type="evidence" value="ECO:0007669"/>
    <property type="project" value="InterPro"/>
</dbReference>
<dbReference type="Pfam" id="PF18911">
    <property type="entry name" value="PKD_4"/>
    <property type="match status" value="1"/>
</dbReference>
<accession>A0A8J3RUY1</accession>
<dbReference type="InterPro" id="IPR036691">
    <property type="entry name" value="Endo/exonu/phosph_ase_sf"/>
</dbReference>
<dbReference type="GO" id="GO:0005975">
    <property type="term" value="P:carbohydrate metabolic process"/>
    <property type="evidence" value="ECO:0007669"/>
    <property type="project" value="UniProtKB-ARBA"/>
</dbReference>
<dbReference type="InterPro" id="IPR051916">
    <property type="entry name" value="GPI-anchor_lipid_remodeler"/>
</dbReference>
<evidence type="ECO:0000313" key="3">
    <source>
        <dbReference type="EMBL" id="GIH80616.1"/>
    </source>
</evidence>
<reference evidence="3 4" key="1">
    <citation type="submission" date="2021-01" db="EMBL/GenBank/DDBJ databases">
        <title>Whole genome shotgun sequence of Planobispora longispora NBRC 13918.</title>
        <authorList>
            <person name="Komaki H."/>
            <person name="Tamura T."/>
        </authorList>
    </citation>
    <scope>NUCLEOTIDE SEQUENCE [LARGE SCALE GENOMIC DNA]</scope>
    <source>
        <strain evidence="3 4">NBRC 13918</strain>
    </source>
</reference>
<gene>
    <name evidence="3" type="ORF">Plo01_70450</name>
</gene>
<dbReference type="GO" id="GO:0006506">
    <property type="term" value="P:GPI anchor biosynthetic process"/>
    <property type="evidence" value="ECO:0007669"/>
    <property type="project" value="TreeGrafter"/>
</dbReference>